<evidence type="ECO:0000313" key="1">
    <source>
        <dbReference type="EMBL" id="PXF61216.1"/>
    </source>
</evidence>
<protein>
    <submittedName>
        <fullName evidence="1">Uncharacterized protein</fullName>
    </submittedName>
</protein>
<sequence>MEQYNIILVEDDRVDRMAFDRSVKENGSLHDYTVASSVAEAKTILNSTGFDAVIADYLLGDGTVFDIFKMGVDAPIIVVTGAGDEATAARAMRAGAYDYLIKDPDNNYLIVLPTTVENVVKRWKSEKELRQYQSMVEYAHDVIFFKDLNSRYVIVNDKTAECFGLAREEVIGKDDFELMPDMEEAARNIEDDRVVFAAGKPKEITKHMTTPDGTSHWFQAIKVPYFDAAGNMAGLVGIARNITDQKHAEDQIKVALREKEVLLGEMRHRVKNDLQVVSSLLNMQAGLAGGGDAAAMLYESRDRINMMVLMHAQLYESGNLVEVNMKKFLEVLARQSFQSYPVTDTKITHTIHITDYPLPVSTAVHIGLILNELLSNVFKHAFAGRAEGEVRVGFDLNEERKASLTVSDDGVGLPVGFDIDTTGSLGLRLVKILAKDQLQGDLAVTCTEGTTFLITFEIESDYKEVNNHGNDM</sequence>
<dbReference type="EMBL" id="PQXF01000007">
    <property type="protein sequence ID" value="PXF61216.1"/>
    <property type="molecule type" value="Genomic_DNA"/>
</dbReference>
<organism evidence="1 2">
    <name type="scientific">Candidatus Methanogaster sp</name>
    <dbReference type="NCBI Taxonomy" id="3386292"/>
    <lineage>
        <taxon>Archaea</taxon>
        <taxon>Methanobacteriati</taxon>
        <taxon>Methanobacteriota</taxon>
        <taxon>Stenosarchaea group</taxon>
        <taxon>Methanomicrobia</taxon>
        <taxon>Methanosarcinales</taxon>
        <taxon>ANME-2 cluster</taxon>
        <taxon>Candidatus Methanogasteraceae</taxon>
        <taxon>Candidatus Methanogaster</taxon>
    </lineage>
</organism>
<dbReference type="Proteomes" id="UP000248329">
    <property type="component" value="Unassembled WGS sequence"/>
</dbReference>
<comment type="caution">
    <text evidence="1">The sequence shown here is derived from an EMBL/GenBank/DDBJ whole genome shotgun (WGS) entry which is preliminary data.</text>
</comment>
<name>A0AC61L3T4_9EURY</name>
<gene>
    <name evidence="1" type="ORF">C4B59_05580</name>
</gene>
<evidence type="ECO:0000313" key="2">
    <source>
        <dbReference type="Proteomes" id="UP000248329"/>
    </source>
</evidence>
<accession>A0AC61L3T4</accession>
<reference evidence="1" key="1">
    <citation type="submission" date="2018-01" db="EMBL/GenBank/DDBJ databases">
        <authorList>
            <person name="Krukenberg V."/>
        </authorList>
    </citation>
    <scope>NUCLEOTIDE SEQUENCE</scope>
    <source>
        <strain evidence="1">E20ANME2</strain>
    </source>
</reference>
<proteinExistence type="predicted"/>